<keyword evidence="4" id="KW-1185">Reference proteome</keyword>
<proteinExistence type="predicted"/>
<name>A0A1N6RNL9_9GAMM</name>
<evidence type="ECO:0000256" key="1">
    <source>
        <dbReference type="SAM" id="Coils"/>
    </source>
</evidence>
<reference evidence="4" key="1">
    <citation type="submission" date="2017-01" db="EMBL/GenBank/DDBJ databases">
        <authorList>
            <person name="Varghese N."/>
            <person name="Submissions S."/>
        </authorList>
    </citation>
    <scope>NUCLEOTIDE SEQUENCE [LARGE SCALE GENOMIC DNA]</scope>
    <source>
        <strain evidence="4">DSM 7027</strain>
    </source>
</reference>
<protein>
    <submittedName>
        <fullName evidence="3">Uncharacterized protein</fullName>
    </submittedName>
</protein>
<dbReference type="RefSeq" id="WP_076462557.1">
    <property type="nucleotide sequence ID" value="NZ_FTMN01000003.1"/>
</dbReference>
<keyword evidence="1" id="KW-0175">Coiled coil</keyword>
<evidence type="ECO:0000256" key="2">
    <source>
        <dbReference type="SAM" id="MobiDB-lite"/>
    </source>
</evidence>
<accession>A0A1N6RNL9</accession>
<sequence>MDRDSSIGTQEENHELELDSQSVQAVHELQNKNAALQSAFSEEQQHKNAVVNQRIGRRQILTMFEKISNVTNLVDLQKIKESKEYKGLQVSIDGETRNITTWADYCRVVEGRSVESIDLDLQNLNAFGEELFESMRQVGIGPGKMRTLRKLPDDDIALIQQARECDDKDQIAELVDSLVSKHAREKQQLAQDKEQLTKERDDAQADKAAVDQVLADKSSKIDELEKQVSRKRLERLPPDEESQHLREEANSLLFDAETSIRQLAQPLEQVVSHATEHGIDIGHWLRGQLDQLSEATEYLREQLGMVSWQPSTDPDLDGEQWDGQVVDAERTVQ</sequence>
<organism evidence="3 4">
    <name type="scientific">Marinobacterium stanieri</name>
    <dbReference type="NCBI Taxonomy" id="49186"/>
    <lineage>
        <taxon>Bacteria</taxon>
        <taxon>Pseudomonadati</taxon>
        <taxon>Pseudomonadota</taxon>
        <taxon>Gammaproteobacteria</taxon>
        <taxon>Oceanospirillales</taxon>
        <taxon>Oceanospirillaceae</taxon>
        <taxon>Marinobacterium</taxon>
    </lineage>
</organism>
<feature type="region of interest" description="Disordered" evidence="2">
    <location>
        <begin position="309"/>
        <end position="333"/>
    </location>
</feature>
<gene>
    <name evidence="3" type="ORF">SAMN05421647_103431</name>
</gene>
<dbReference type="EMBL" id="FTMN01000003">
    <property type="protein sequence ID" value="SIQ30322.1"/>
    <property type="molecule type" value="Genomic_DNA"/>
</dbReference>
<evidence type="ECO:0000313" key="3">
    <source>
        <dbReference type="EMBL" id="SIQ30322.1"/>
    </source>
</evidence>
<dbReference type="Proteomes" id="UP000186895">
    <property type="component" value="Unassembled WGS sequence"/>
</dbReference>
<dbReference type="AlphaFoldDB" id="A0A1N6RNL9"/>
<dbReference type="STRING" id="49186.SAMN05421647_103431"/>
<evidence type="ECO:0000313" key="4">
    <source>
        <dbReference type="Proteomes" id="UP000186895"/>
    </source>
</evidence>
<feature type="coiled-coil region" evidence="1">
    <location>
        <begin position="179"/>
        <end position="234"/>
    </location>
</feature>